<evidence type="ECO:0000313" key="3">
    <source>
        <dbReference type="Proteomes" id="UP000266841"/>
    </source>
</evidence>
<protein>
    <submittedName>
        <fullName evidence="2">Uncharacterized protein</fullName>
    </submittedName>
</protein>
<sequence>TAAGPLPCQTMEDLYKKHVESFVDKNIIEFRTNKGGLIWKVCGYEYDKGTWNLTLKADEGGKTFEETLPVRDCKLFTPGPITARSNRVEADRLQAGSRIFVKVDGKDRHQRGTIVTKNKNKIEILYDKCERELGGETKEIEIDVVLFDISAAIQDSAYTSYGPLFQKGERIVTDQECGKGNCKGTYRHTVQILGIENDSKDLFQLTNTLHEQMVNGQPAGHRLGKPNLAASDHTPSPFSSSIDKIKNPELDVCLRVTSTMF</sequence>
<accession>K0TF93</accession>
<keyword evidence="3" id="KW-1185">Reference proteome</keyword>
<dbReference type="EMBL" id="AGNL01006220">
    <property type="protein sequence ID" value="EJK72196.1"/>
    <property type="molecule type" value="Genomic_DNA"/>
</dbReference>
<proteinExistence type="predicted"/>
<evidence type="ECO:0000256" key="1">
    <source>
        <dbReference type="SAM" id="MobiDB-lite"/>
    </source>
</evidence>
<evidence type="ECO:0000313" key="2">
    <source>
        <dbReference type="EMBL" id="EJK72196.1"/>
    </source>
</evidence>
<feature type="region of interest" description="Disordered" evidence="1">
    <location>
        <begin position="216"/>
        <end position="241"/>
    </location>
</feature>
<comment type="caution">
    <text evidence="2">The sequence shown here is derived from an EMBL/GenBank/DDBJ whole genome shotgun (WGS) entry which is preliminary data.</text>
</comment>
<gene>
    <name evidence="2" type="ORF">THAOC_06294</name>
</gene>
<dbReference type="AlphaFoldDB" id="K0TF93"/>
<reference evidence="2 3" key="1">
    <citation type="journal article" date="2012" name="Genome Biol.">
        <title>Genome and low-iron response of an oceanic diatom adapted to chronic iron limitation.</title>
        <authorList>
            <person name="Lommer M."/>
            <person name="Specht M."/>
            <person name="Roy A.S."/>
            <person name="Kraemer L."/>
            <person name="Andreson R."/>
            <person name="Gutowska M.A."/>
            <person name="Wolf J."/>
            <person name="Bergner S.V."/>
            <person name="Schilhabel M.B."/>
            <person name="Klostermeier U.C."/>
            <person name="Beiko R.G."/>
            <person name="Rosenstiel P."/>
            <person name="Hippler M."/>
            <person name="Laroche J."/>
        </authorList>
    </citation>
    <scope>NUCLEOTIDE SEQUENCE [LARGE SCALE GENOMIC DNA]</scope>
    <source>
        <strain evidence="2 3">CCMP1005</strain>
    </source>
</reference>
<organism evidence="2 3">
    <name type="scientific">Thalassiosira oceanica</name>
    <name type="common">Marine diatom</name>
    <dbReference type="NCBI Taxonomy" id="159749"/>
    <lineage>
        <taxon>Eukaryota</taxon>
        <taxon>Sar</taxon>
        <taxon>Stramenopiles</taxon>
        <taxon>Ochrophyta</taxon>
        <taxon>Bacillariophyta</taxon>
        <taxon>Coscinodiscophyceae</taxon>
        <taxon>Thalassiosirophycidae</taxon>
        <taxon>Thalassiosirales</taxon>
        <taxon>Thalassiosiraceae</taxon>
        <taxon>Thalassiosira</taxon>
    </lineage>
</organism>
<feature type="non-terminal residue" evidence="2">
    <location>
        <position position="1"/>
    </location>
</feature>
<name>K0TF93_THAOC</name>
<dbReference type="Proteomes" id="UP000266841">
    <property type="component" value="Unassembled WGS sequence"/>
</dbReference>